<gene>
    <name evidence="2" type="ORF">C489_18866</name>
</gene>
<evidence type="ECO:0000313" key="2">
    <source>
        <dbReference type="EMBL" id="ELY63501.1"/>
    </source>
</evidence>
<dbReference type="Pfam" id="PF26032">
    <property type="entry name" value="DUF8008"/>
    <property type="match status" value="1"/>
</dbReference>
<dbReference type="InterPro" id="IPR058321">
    <property type="entry name" value="DUF8008"/>
</dbReference>
<reference evidence="2 3" key="1">
    <citation type="journal article" date="2014" name="PLoS Genet.">
        <title>Phylogenetically driven sequencing of extremely halophilic archaea reveals strategies for static and dynamic osmo-response.</title>
        <authorList>
            <person name="Becker E.A."/>
            <person name="Seitzer P.M."/>
            <person name="Tritt A."/>
            <person name="Larsen D."/>
            <person name="Krusor M."/>
            <person name="Yao A.I."/>
            <person name="Wu D."/>
            <person name="Madern D."/>
            <person name="Eisen J.A."/>
            <person name="Darling A.E."/>
            <person name="Facciotti M.T."/>
        </authorList>
    </citation>
    <scope>NUCLEOTIDE SEQUENCE [LARGE SCALE GENOMIC DNA]</scope>
    <source>
        <strain evidence="2 3">JCM 10478</strain>
    </source>
</reference>
<sequence>MLDSKTHDAVKDDLEALSRGPSQDSPINRCEPPGHERSTPTKTTLAHSDLLPIQQLARLDDDMLQSTTNALPTRLAARLWKARTDQSIGDNPWETGCKEIKASVKASDLKHWIRRQEPGTSETYAKKLVSRTIDAMLDLSKHRLAVRKRTKRKNGLEYTDYQLTGRAHVEEQSR</sequence>
<dbReference type="EMBL" id="AOID01000060">
    <property type="protein sequence ID" value="ELY63501.1"/>
    <property type="molecule type" value="Genomic_DNA"/>
</dbReference>
<evidence type="ECO:0000256" key="1">
    <source>
        <dbReference type="SAM" id="MobiDB-lite"/>
    </source>
</evidence>
<comment type="caution">
    <text evidence="2">The sequence shown here is derived from an EMBL/GenBank/DDBJ whole genome shotgun (WGS) entry which is preliminary data.</text>
</comment>
<proteinExistence type="predicted"/>
<feature type="region of interest" description="Disordered" evidence="1">
    <location>
        <begin position="1"/>
        <end position="44"/>
    </location>
</feature>
<evidence type="ECO:0000313" key="3">
    <source>
        <dbReference type="Proteomes" id="UP000011632"/>
    </source>
</evidence>
<dbReference type="Proteomes" id="UP000011632">
    <property type="component" value="Unassembled WGS sequence"/>
</dbReference>
<organism evidence="2 3">
    <name type="scientific">Natrinema versiforme JCM 10478</name>
    <dbReference type="NCBI Taxonomy" id="1227496"/>
    <lineage>
        <taxon>Archaea</taxon>
        <taxon>Methanobacteriati</taxon>
        <taxon>Methanobacteriota</taxon>
        <taxon>Stenosarchaea group</taxon>
        <taxon>Halobacteria</taxon>
        <taxon>Halobacteriales</taxon>
        <taxon>Natrialbaceae</taxon>
        <taxon>Natrinema</taxon>
    </lineage>
</organism>
<dbReference type="PATRIC" id="fig|1227496.3.peg.3788"/>
<protein>
    <submittedName>
        <fullName evidence="2">Uncharacterized protein</fullName>
    </submittedName>
</protein>
<keyword evidence="3" id="KW-1185">Reference proteome</keyword>
<feature type="compositionally biased region" description="Basic and acidic residues" evidence="1">
    <location>
        <begin position="1"/>
        <end position="16"/>
    </location>
</feature>
<dbReference type="AlphaFoldDB" id="L9XQ21"/>
<accession>L9XQ21</accession>
<name>L9XQ21_9EURY</name>